<keyword evidence="1" id="KW-1133">Transmembrane helix</keyword>
<sequence>MSKSDLLIYAKYNKKMRTKLSIYTGFYAGIYLGRLLLITSPMLAY</sequence>
<accession>H5T7F4</accession>
<keyword evidence="1" id="KW-0472">Membrane</keyword>
<keyword evidence="3" id="KW-1185">Reference proteome</keyword>
<dbReference type="AlphaFoldDB" id="H5T7F4"/>
<gene>
    <name evidence="2" type="ORF">GPUN_0077</name>
</gene>
<evidence type="ECO:0000313" key="2">
    <source>
        <dbReference type="EMBL" id="GAB54231.1"/>
    </source>
</evidence>
<protein>
    <submittedName>
        <fullName evidence="2">Uncharacterized protein</fullName>
    </submittedName>
</protein>
<reference evidence="2 3" key="1">
    <citation type="journal article" date="2012" name="J. Bacteriol.">
        <title>Genome sequence of proteorhodopsin-containing sea ice bacterium Glaciecola punicea ACAM 611T.</title>
        <authorList>
            <person name="Qin Q.-L."/>
            <person name="Xie B.-B."/>
            <person name="Shu Y.-L."/>
            <person name="Rong J.-C."/>
            <person name="Zhao D.-L."/>
            <person name="Zhang X.-Y."/>
            <person name="Chen X.-L."/>
            <person name="Zhou B.-C."/>
            <person name="Zhanga Y.-Z."/>
        </authorList>
    </citation>
    <scope>NUCLEOTIDE SEQUENCE [LARGE SCALE GENOMIC DNA]</scope>
    <source>
        <strain evidence="2 3">ACAM 611</strain>
    </source>
</reference>
<reference evidence="2 3" key="2">
    <citation type="journal article" date="2017" name="Antonie Van Leeuwenhoek">
        <title>Rhizobium rhizosphaerae sp. nov., a novel species isolated from rice rhizosphere.</title>
        <authorList>
            <person name="Zhao J.J."/>
            <person name="Zhang J."/>
            <person name="Zhang R.J."/>
            <person name="Zhang C.W."/>
            <person name="Yin H.Q."/>
            <person name="Zhang X.X."/>
        </authorList>
    </citation>
    <scope>NUCLEOTIDE SEQUENCE [LARGE SCALE GENOMIC DNA]</scope>
    <source>
        <strain evidence="2 3">ACAM 611</strain>
    </source>
</reference>
<organism evidence="2 3">
    <name type="scientific">Glaciecola punicea ACAM 611</name>
    <dbReference type="NCBI Taxonomy" id="1121923"/>
    <lineage>
        <taxon>Bacteria</taxon>
        <taxon>Pseudomonadati</taxon>
        <taxon>Pseudomonadota</taxon>
        <taxon>Gammaproteobacteria</taxon>
        <taxon>Alteromonadales</taxon>
        <taxon>Alteromonadaceae</taxon>
        <taxon>Glaciecola</taxon>
    </lineage>
</organism>
<evidence type="ECO:0000256" key="1">
    <source>
        <dbReference type="SAM" id="Phobius"/>
    </source>
</evidence>
<proteinExistence type="predicted"/>
<keyword evidence="1" id="KW-0812">Transmembrane</keyword>
<evidence type="ECO:0000313" key="3">
    <source>
        <dbReference type="Proteomes" id="UP000053586"/>
    </source>
</evidence>
<comment type="caution">
    <text evidence="2">The sequence shown here is derived from an EMBL/GenBank/DDBJ whole genome shotgun (WGS) entry which is preliminary data.</text>
</comment>
<feature type="transmembrane region" description="Helical" evidence="1">
    <location>
        <begin position="20"/>
        <end position="44"/>
    </location>
</feature>
<dbReference type="Proteomes" id="UP000053586">
    <property type="component" value="Unassembled WGS sequence"/>
</dbReference>
<dbReference type="EMBL" id="BAET01000002">
    <property type="protein sequence ID" value="GAB54231.1"/>
    <property type="molecule type" value="Genomic_DNA"/>
</dbReference>
<name>H5T7F4_9ALTE</name>